<evidence type="ECO:0000256" key="4">
    <source>
        <dbReference type="SAM" id="SignalP"/>
    </source>
</evidence>
<feature type="signal peptide" evidence="4">
    <location>
        <begin position="1"/>
        <end position="20"/>
    </location>
</feature>
<dbReference type="EMBL" id="CP000390">
    <property type="protein sequence ID" value="ABG64629.1"/>
    <property type="molecule type" value="Genomic_DNA"/>
</dbReference>
<evidence type="ECO:0000313" key="5">
    <source>
        <dbReference type="EMBL" id="ABG64629.1"/>
    </source>
</evidence>
<dbReference type="PANTHER" id="PTHR44943">
    <property type="entry name" value="CELLULOSE SYNTHASE OPERON PROTEIN C"/>
    <property type="match status" value="1"/>
</dbReference>
<dbReference type="Pfam" id="PF14559">
    <property type="entry name" value="TPR_19"/>
    <property type="match status" value="1"/>
</dbReference>
<gene>
    <name evidence="5" type="ordered locus">Meso_3257</name>
</gene>
<dbReference type="AlphaFoldDB" id="Q11D96"/>
<dbReference type="Gene3D" id="1.25.40.10">
    <property type="entry name" value="Tetratricopeptide repeat domain"/>
    <property type="match status" value="1"/>
</dbReference>
<evidence type="ECO:0000256" key="3">
    <source>
        <dbReference type="PROSITE-ProRule" id="PRU00339"/>
    </source>
</evidence>
<name>Q11D96_CHESB</name>
<proteinExistence type="predicted"/>
<dbReference type="eggNOG" id="COG0457">
    <property type="taxonomic scope" value="Bacteria"/>
</dbReference>
<accession>Q11D96</accession>
<dbReference type="OrthoDB" id="9815010at2"/>
<evidence type="ECO:0000256" key="2">
    <source>
        <dbReference type="ARBA" id="ARBA00022803"/>
    </source>
</evidence>
<evidence type="ECO:0000256" key="1">
    <source>
        <dbReference type="ARBA" id="ARBA00022737"/>
    </source>
</evidence>
<sequence length="194" mass="22190" precursor="true">MRFLVLFVPIAALLLSPAYAEAPASQESSAEQPNRQGRLDELFSDLRQERNEASARRIANRIREEWQRSGGATADVLIEWAHKAAGEKKFHVALDLLDQAVTLYPQYVESWNNRALVYLMMNDFDRAMSDLSHVLSIEPRHFGAMSGLAGILRVTGREDRALEIYRRMLEIYPMQRSAQRALLDLTDKTTDERL</sequence>
<protein>
    <submittedName>
        <fullName evidence="5">TPR repeat</fullName>
    </submittedName>
</protein>
<dbReference type="STRING" id="266779.Meso_3257"/>
<keyword evidence="4" id="KW-0732">Signal</keyword>
<dbReference type="InterPro" id="IPR019734">
    <property type="entry name" value="TPR_rpt"/>
</dbReference>
<keyword evidence="2 3" id="KW-0802">TPR repeat</keyword>
<dbReference type="SUPFAM" id="SSF48452">
    <property type="entry name" value="TPR-like"/>
    <property type="match status" value="1"/>
</dbReference>
<dbReference type="PANTHER" id="PTHR44943:SF8">
    <property type="entry name" value="TPR REPEAT-CONTAINING PROTEIN MJ0263"/>
    <property type="match status" value="1"/>
</dbReference>
<feature type="repeat" description="TPR" evidence="3">
    <location>
        <begin position="108"/>
        <end position="141"/>
    </location>
</feature>
<dbReference type="PROSITE" id="PS50005">
    <property type="entry name" value="TPR"/>
    <property type="match status" value="1"/>
</dbReference>
<organism evidence="5">
    <name type="scientific">Chelativorans sp. (strain BNC1)</name>
    <dbReference type="NCBI Taxonomy" id="266779"/>
    <lineage>
        <taxon>Bacteria</taxon>
        <taxon>Pseudomonadati</taxon>
        <taxon>Pseudomonadota</taxon>
        <taxon>Alphaproteobacteria</taxon>
        <taxon>Hyphomicrobiales</taxon>
        <taxon>Phyllobacteriaceae</taxon>
        <taxon>Chelativorans</taxon>
    </lineage>
</organism>
<dbReference type="KEGG" id="mes:Meso_3257"/>
<dbReference type="HOGENOM" id="CLU_079829_1_0_5"/>
<dbReference type="SMART" id="SM00028">
    <property type="entry name" value="TPR"/>
    <property type="match status" value="3"/>
</dbReference>
<feature type="chain" id="PRO_5004180200" evidence="4">
    <location>
        <begin position="21"/>
        <end position="194"/>
    </location>
</feature>
<dbReference type="InterPro" id="IPR011990">
    <property type="entry name" value="TPR-like_helical_dom_sf"/>
</dbReference>
<reference evidence="5" key="1">
    <citation type="submission" date="2006-06" db="EMBL/GenBank/DDBJ databases">
        <title>Complete sequence of chromosome of Chelativorans sp. BNC1.</title>
        <authorList>
            <consortium name="US DOE Joint Genome Institute"/>
            <person name="Copeland A."/>
            <person name="Lucas S."/>
            <person name="Lapidus A."/>
            <person name="Barry K."/>
            <person name="Detter J.C."/>
            <person name="Glavina del Rio T."/>
            <person name="Hammon N."/>
            <person name="Israni S."/>
            <person name="Dalin E."/>
            <person name="Tice H."/>
            <person name="Pitluck S."/>
            <person name="Chertkov O."/>
            <person name="Brettin T."/>
            <person name="Bruce D."/>
            <person name="Han C."/>
            <person name="Tapia R."/>
            <person name="Gilna P."/>
            <person name="Schmutz J."/>
            <person name="Larimer F."/>
            <person name="Land M."/>
            <person name="Hauser L."/>
            <person name="Kyrpides N."/>
            <person name="Mikhailova N."/>
            <person name="Richardson P."/>
        </authorList>
    </citation>
    <scope>NUCLEOTIDE SEQUENCE</scope>
    <source>
        <strain evidence="5">BNC1</strain>
    </source>
</reference>
<keyword evidence="1" id="KW-0677">Repeat</keyword>
<dbReference type="InterPro" id="IPR051685">
    <property type="entry name" value="Ycf3/AcsC/BcsC/TPR_MFPF"/>
</dbReference>